<sequence length="253" mass="28473">MAESNNTIITVESVQQLIKERTSLERELESLTKFLTTGEGSTFGLHGSFVDSEGYPSPHLELIIEVKKARNRISCIQYDYKKLMKTIEQNLEILHSQSKSNPIARPPITNNNTTQQSNSNNNTNVNNNNNNNKNNHNNDNDMDITQDSIISTHKEEVKKEVEFVYLDLISPGSPSEKAGLKSGDKIYQFGSVGPIYSLDSSISYLQAIASIVRNSEDKPITIKFYRDNEKMTTILIPKKWNGQGLIGCFIKPM</sequence>
<keyword evidence="5" id="KW-1185">Reference proteome</keyword>
<dbReference type="Gene3D" id="6.10.140.1710">
    <property type="match status" value="1"/>
</dbReference>
<proteinExistence type="predicted"/>
<dbReference type="EMBL" id="AJWJ01000157">
    <property type="protein sequence ID" value="KAF2074249.1"/>
    <property type="molecule type" value="Genomic_DNA"/>
</dbReference>
<dbReference type="GO" id="GO:0070682">
    <property type="term" value="P:proteasome regulatory particle assembly"/>
    <property type="evidence" value="ECO:0007669"/>
    <property type="project" value="InterPro"/>
</dbReference>
<dbReference type="FunFam" id="2.30.42.10:FF:000107">
    <property type="entry name" value="26S proteasome non-ATPase regulatory subunit 9"/>
    <property type="match status" value="1"/>
</dbReference>
<evidence type="ECO:0000313" key="4">
    <source>
        <dbReference type="EMBL" id="KAF2074249.1"/>
    </source>
</evidence>
<name>A0A8J4V7R7_9MYCE</name>
<dbReference type="GO" id="GO:0005737">
    <property type="term" value="C:cytoplasm"/>
    <property type="evidence" value="ECO:0007669"/>
    <property type="project" value="TreeGrafter"/>
</dbReference>
<reference evidence="4" key="1">
    <citation type="submission" date="2020-01" db="EMBL/GenBank/DDBJ databases">
        <title>Development of genomics and gene disruption for Polysphondylium violaceum indicates a role for the polyketide synthase stlB in stalk morphogenesis.</title>
        <authorList>
            <person name="Narita B."/>
            <person name="Kawabe Y."/>
            <person name="Kin K."/>
            <person name="Saito T."/>
            <person name="Gibbs R."/>
            <person name="Kuspa A."/>
            <person name="Muzny D."/>
            <person name="Queller D."/>
            <person name="Richards S."/>
            <person name="Strassman J."/>
            <person name="Sucgang R."/>
            <person name="Worley K."/>
            <person name="Schaap P."/>
        </authorList>
    </citation>
    <scope>NUCLEOTIDE SEQUENCE</scope>
    <source>
        <strain evidence="4">QSvi11</strain>
    </source>
</reference>
<dbReference type="AlphaFoldDB" id="A0A8J4V7R7"/>
<evidence type="ECO:0000313" key="5">
    <source>
        <dbReference type="Proteomes" id="UP000695562"/>
    </source>
</evidence>
<keyword evidence="1" id="KW-0143">Chaperone</keyword>
<protein>
    <recommendedName>
        <fullName evidence="3">Nas2 N-terminal domain-containing protein</fullName>
    </recommendedName>
</protein>
<dbReference type="InterPro" id="IPR036034">
    <property type="entry name" value="PDZ_sf"/>
</dbReference>
<dbReference type="SUPFAM" id="SSF50156">
    <property type="entry name" value="PDZ domain-like"/>
    <property type="match status" value="1"/>
</dbReference>
<feature type="compositionally biased region" description="Low complexity" evidence="2">
    <location>
        <begin position="109"/>
        <end position="137"/>
    </location>
</feature>
<evidence type="ECO:0000256" key="1">
    <source>
        <dbReference type="ARBA" id="ARBA00023186"/>
    </source>
</evidence>
<dbReference type="Pfam" id="PF18265">
    <property type="entry name" value="Nas2_N"/>
    <property type="match status" value="1"/>
</dbReference>
<dbReference type="OrthoDB" id="72325at2759"/>
<accession>A0A8J4V7R7</accession>
<dbReference type="GO" id="GO:0005634">
    <property type="term" value="C:nucleus"/>
    <property type="evidence" value="ECO:0007669"/>
    <property type="project" value="TreeGrafter"/>
</dbReference>
<dbReference type="InterPro" id="IPR035269">
    <property type="entry name" value="PSMD9"/>
</dbReference>
<dbReference type="PANTHER" id="PTHR12651">
    <property type="entry name" value="26S PROTEASOME NON-ATPASE REGULATORY SUBUNIT 9"/>
    <property type="match status" value="1"/>
</dbReference>
<gene>
    <name evidence="4" type="ORF">CYY_004459</name>
</gene>
<dbReference type="Proteomes" id="UP000695562">
    <property type="component" value="Unassembled WGS sequence"/>
</dbReference>
<evidence type="ECO:0000256" key="2">
    <source>
        <dbReference type="SAM" id="MobiDB-lite"/>
    </source>
</evidence>
<dbReference type="PANTHER" id="PTHR12651:SF1">
    <property type="entry name" value="26S PROTEASOME NON-ATPASE REGULATORY SUBUNIT 9"/>
    <property type="match status" value="1"/>
</dbReference>
<dbReference type="Gene3D" id="2.30.42.10">
    <property type="match status" value="1"/>
</dbReference>
<organism evidence="4 5">
    <name type="scientific">Polysphondylium violaceum</name>
    <dbReference type="NCBI Taxonomy" id="133409"/>
    <lineage>
        <taxon>Eukaryota</taxon>
        <taxon>Amoebozoa</taxon>
        <taxon>Evosea</taxon>
        <taxon>Eumycetozoa</taxon>
        <taxon>Dictyostelia</taxon>
        <taxon>Dictyosteliales</taxon>
        <taxon>Dictyosteliaceae</taxon>
        <taxon>Polysphondylium</taxon>
    </lineage>
</organism>
<evidence type="ECO:0000259" key="3">
    <source>
        <dbReference type="Pfam" id="PF18265"/>
    </source>
</evidence>
<comment type="caution">
    <text evidence="4">The sequence shown here is derived from an EMBL/GenBank/DDBJ whole genome shotgun (WGS) entry which is preliminary data.</text>
</comment>
<feature type="domain" description="Nas2 N-terminal" evidence="3">
    <location>
        <begin position="14"/>
        <end position="96"/>
    </location>
</feature>
<dbReference type="InterPro" id="IPR040815">
    <property type="entry name" value="Nas2_N"/>
</dbReference>
<feature type="region of interest" description="Disordered" evidence="2">
    <location>
        <begin position="98"/>
        <end position="144"/>
    </location>
</feature>